<dbReference type="GO" id="GO:0008168">
    <property type="term" value="F:methyltransferase activity"/>
    <property type="evidence" value="ECO:0007669"/>
    <property type="project" value="UniProtKB-KW"/>
</dbReference>
<reference evidence="4" key="2">
    <citation type="submission" date="2015-05" db="EMBL/GenBank/DDBJ databases">
        <title>Complete genome sequence of Corynebacterium testudinoris DSM 44614, recovered from necrotic lesions in the mouth of a tortoise.</title>
        <authorList>
            <person name="Ruckert C."/>
            <person name="Albersmeier A."/>
            <person name="Winkler A."/>
            <person name="Tauch A."/>
        </authorList>
    </citation>
    <scope>NUCLEOTIDE SEQUENCE [LARGE SCALE GENOMIC DNA]</scope>
    <source>
        <strain evidence="4">DSM 44614</strain>
    </source>
</reference>
<reference evidence="3 4" key="1">
    <citation type="journal article" date="2015" name="Genome Announc.">
        <title>Complete Genome Sequence of the Type Strain Corynebacterium testudinoris DSM 44614, Recovered from Necrotic Lesions in the Mouth of a Tortoise.</title>
        <authorList>
            <person name="Ruckert C."/>
            <person name="Kriete M."/>
            <person name="Jaenicke S."/>
            <person name="Winkler A."/>
            <person name="Tauch A."/>
        </authorList>
    </citation>
    <scope>NUCLEOTIDE SEQUENCE [LARGE SCALE GENOMIC DNA]</scope>
    <source>
        <strain evidence="3 4">DSM 44614</strain>
    </source>
</reference>
<keyword evidence="3" id="KW-0808">Transferase</keyword>
<organism evidence="3 4">
    <name type="scientific">Corynebacterium testudinoris</name>
    <dbReference type="NCBI Taxonomy" id="136857"/>
    <lineage>
        <taxon>Bacteria</taxon>
        <taxon>Bacillati</taxon>
        <taxon>Actinomycetota</taxon>
        <taxon>Actinomycetes</taxon>
        <taxon>Mycobacteriales</taxon>
        <taxon>Corynebacteriaceae</taxon>
        <taxon>Corynebacterium</taxon>
    </lineage>
</organism>
<keyword evidence="1" id="KW-0227">DNA damage</keyword>
<dbReference type="GO" id="GO:0006281">
    <property type="term" value="P:DNA repair"/>
    <property type="evidence" value="ECO:0007669"/>
    <property type="project" value="InterPro"/>
</dbReference>
<dbReference type="PATRIC" id="fig|136857.5.peg.133"/>
<gene>
    <name evidence="3" type="ORF">CTEST_00670</name>
</gene>
<dbReference type="EMBL" id="CP011545">
    <property type="protein sequence ID" value="AKK07604.1"/>
    <property type="molecule type" value="Genomic_DNA"/>
</dbReference>
<dbReference type="GO" id="GO:0032259">
    <property type="term" value="P:methylation"/>
    <property type="evidence" value="ECO:0007669"/>
    <property type="project" value="UniProtKB-KW"/>
</dbReference>
<dbReference type="InterPro" id="IPR036217">
    <property type="entry name" value="MethylDNA_cys_MeTrfase_DNAb"/>
</dbReference>
<name>A0A0G3H2G8_9CORY</name>
<accession>A0A0G3H2G8</accession>
<dbReference type="InterPro" id="IPR036388">
    <property type="entry name" value="WH-like_DNA-bd_sf"/>
</dbReference>
<proteinExistence type="predicted"/>
<evidence type="ECO:0000256" key="1">
    <source>
        <dbReference type="ARBA" id="ARBA00022763"/>
    </source>
</evidence>
<dbReference type="AlphaFoldDB" id="A0A0G3H2G8"/>
<dbReference type="KEGG" id="cted:CTEST_00670"/>
<evidence type="ECO:0000259" key="2">
    <source>
        <dbReference type="Pfam" id="PF01035"/>
    </source>
</evidence>
<dbReference type="Pfam" id="PF01035">
    <property type="entry name" value="DNA_binding_1"/>
    <property type="match status" value="1"/>
</dbReference>
<keyword evidence="3" id="KW-0489">Methyltransferase</keyword>
<evidence type="ECO:0000313" key="3">
    <source>
        <dbReference type="EMBL" id="AKK07604.1"/>
    </source>
</evidence>
<protein>
    <submittedName>
        <fullName evidence="3">6-O-methylguanine DNA methyltransferase, DNA binding domain</fullName>
    </submittedName>
</protein>
<dbReference type="SUPFAM" id="SSF46767">
    <property type="entry name" value="Methylated DNA-protein cysteine methyltransferase, C-terminal domain"/>
    <property type="match status" value="1"/>
</dbReference>
<dbReference type="CDD" id="cd06445">
    <property type="entry name" value="ATase"/>
    <property type="match status" value="1"/>
</dbReference>
<keyword evidence="4" id="KW-1185">Reference proteome</keyword>
<sequence>MLAAVDKLSPGEVTTYGEIAAEVGTGPRQVGRVLAEVGHLTAWWRVVRADGSSHDPARSVPHWDAEGISHTGCAVRWQHD</sequence>
<dbReference type="Gene3D" id="1.10.10.10">
    <property type="entry name" value="Winged helix-like DNA-binding domain superfamily/Winged helix DNA-binding domain"/>
    <property type="match status" value="1"/>
</dbReference>
<evidence type="ECO:0000313" key="4">
    <source>
        <dbReference type="Proteomes" id="UP000035540"/>
    </source>
</evidence>
<dbReference type="InterPro" id="IPR014048">
    <property type="entry name" value="MethylDNA_cys_MeTrfase_DNA-bd"/>
</dbReference>
<dbReference type="Proteomes" id="UP000035540">
    <property type="component" value="Chromosome"/>
</dbReference>
<feature type="domain" description="Methylated-DNA-[protein]-cysteine S-methyltransferase DNA binding" evidence="2">
    <location>
        <begin position="2"/>
        <end position="56"/>
    </location>
</feature>
<dbReference type="STRING" id="136857.CTEST_00670"/>